<evidence type="ECO:0000313" key="1">
    <source>
        <dbReference type="EMBL" id="GAI07674.1"/>
    </source>
</evidence>
<evidence type="ECO:0008006" key="2">
    <source>
        <dbReference type="Google" id="ProtNLM"/>
    </source>
</evidence>
<organism evidence="1">
    <name type="scientific">marine sediment metagenome</name>
    <dbReference type="NCBI Taxonomy" id="412755"/>
    <lineage>
        <taxon>unclassified sequences</taxon>
        <taxon>metagenomes</taxon>
        <taxon>ecological metagenomes</taxon>
    </lineage>
</organism>
<comment type="caution">
    <text evidence="1">The sequence shown here is derived from an EMBL/GenBank/DDBJ whole genome shotgun (WGS) entry which is preliminary data.</text>
</comment>
<dbReference type="InterPro" id="IPR035965">
    <property type="entry name" value="PAS-like_dom_sf"/>
</dbReference>
<dbReference type="Gene3D" id="3.30.450.20">
    <property type="entry name" value="PAS domain"/>
    <property type="match status" value="1"/>
</dbReference>
<gene>
    <name evidence="1" type="ORF">S06H3_17490</name>
</gene>
<protein>
    <recommendedName>
        <fullName evidence="2">PAS domain-containing protein</fullName>
    </recommendedName>
</protein>
<dbReference type="EMBL" id="BARV01008746">
    <property type="protein sequence ID" value="GAI07674.1"/>
    <property type="molecule type" value="Genomic_DNA"/>
</dbReference>
<accession>X1MMR3</accession>
<sequence>MEFKHKEKKKINENLGEINQKKIDILDNMEEYIALQDNNMQIIWANKAAAKSVGLGSKEIEGCKCYEL</sequence>
<feature type="non-terminal residue" evidence="1">
    <location>
        <position position="68"/>
    </location>
</feature>
<name>X1MMR3_9ZZZZ</name>
<proteinExistence type="predicted"/>
<dbReference type="SUPFAM" id="SSF55785">
    <property type="entry name" value="PYP-like sensor domain (PAS domain)"/>
    <property type="match status" value="1"/>
</dbReference>
<dbReference type="AlphaFoldDB" id="X1MMR3"/>
<reference evidence="1" key="1">
    <citation type="journal article" date="2014" name="Front. Microbiol.">
        <title>High frequency of phylogenetically diverse reductive dehalogenase-homologous genes in deep subseafloor sedimentary metagenomes.</title>
        <authorList>
            <person name="Kawai M."/>
            <person name="Futagami T."/>
            <person name="Toyoda A."/>
            <person name="Takaki Y."/>
            <person name="Nishi S."/>
            <person name="Hori S."/>
            <person name="Arai W."/>
            <person name="Tsubouchi T."/>
            <person name="Morono Y."/>
            <person name="Uchiyama I."/>
            <person name="Ito T."/>
            <person name="Fujiyama A."/>
            <person name="Inagaki F."/>
            <person name="Takami H."/>
        </authorList>
    </citation>
    <scope>NUCLEOTIDE SEQUENCE</scope>
    <source>
        <strain evidence="1">Expedition CK06-06</strain>
    </source>
</reference>